<name>X0S1P0_9ZZZZ</name>
<comment type="caution">
    <text evidence="1">The sequence shown here is derived from an EMBL/GenBank/DDBJ whole genome shotgun (WGS) entry which is preliminary data.</text>
</comment>
<feature type="non-terminal residue" evidence="1">
    <location>
        <position position="1"/>
    </location>
</feature>
<dbReference type="AlphaFoldDB" id="X0S1P0"/>
<gene>
    <name evidence="1" type="ORF">S01H1_17789</name>
</gene>
<organism evidence="1">
    <name type="scientific">marine sediment metagenome</name>
    <dbReference type="NCBI Taxonomy" id="412755"/>
    <lineage>
        <taxon>unclassified sequences</taxon>
        <taxon>metagenomes</taxon>
        <taxon>ecological metagenomes</taxon>
    </lineage>
</organism>
<reference evidence="1" key="1">
    <citation type="journal article" date="2014" name="Front. Microbiol.">
        <title>High frequency of phylogenetically diverse reductive dehalogenase-homologous genes in deep subseafloor sedimentary metagenomes.</title>
        <authorList>
            <person name="Kawai M."/>
            <person name="Futagami T."/>
            <person name="Toyoda A."/>
            <person name="Takaki Y."/>
            <person name="Nishi S."/>
            <person name="Hori S."/>
            <person name="Arai W."/>
            <person name="Tsubouchi T."/>
            <person name="Morono Y."/>
            <person name="Uchiyama I."/>
            <person name="Ito T."/>
            <person name="Fujiyama A."/>
            <person name="Inagaki F."/>
            <person name="Takami H."/>
        </authorList>
    </citation>
    <scope>NUCLEOTIDE SEQUENCE</scope>
    <source>
        <strain evidence="1">Expedition CK06-06</strain>
    </source>
</reference>
<sequence length="231" mass="24111">FYESNAAEEALTNASLTANFGTALCPHPSHAFIVSAGNGATDGSDLVLTVSGTSIDDEGNRVPADSEVVVADALAGACPVDTYLETTKKWLGTIVYTLSSSGGAAFAFSFNLGIAKYEDFNNVNVTLRGLEAVGLANVNDGGFNIQLYHHNDTGWSWSAAAFVAGNTPILDMIVDHGAENTLSGGEHFAYKRVQLSEVLAGSGSEGLVVKVTNTVNNSISYMDTHLTVTVP</sequence>
<dbReference type="EMBL" id="BARS01009461">
    <property type="protein sequence ID" value="GAF74973.1"/>
    <property type="molecule type" value="Genomic_DNA"/>
</dbReference>
<proteinExistence type="predicted"/>
<accession>X0S1P0</accession>
<protein>
    <submittedName>
        <fullName evidence="1">Uncharacterized protein</fullName>
    </submittedName>
</protein>
<evidence type="ECO:0000313" key="1">
    <source>
        <dbReference type="EMBL" id="GAF74973.1"/>
    </source>
</evidence>